<sequence length="114" mass="12040">MAKTEEKVNTVSGSGRGNVPTVGYEVGITLNMGDYSSLRIVFVASGIDASSDEATKREAAQIERSAVILYEVVDKKTGEVLNAALGDAGEGEVQAAFMKAIAEVMEKRAKKGKK</sequence>
<proteinExistence type="predicted"/>
<comment type="caution">
    <text evidence="1">The sequence shown here is derived from an EMBL/GenBank/DDBJ whole genome shotgun (WGS) entry which is preliminary data.</text>
</comment>
<dbReference type="AlphaFoldDB" id="A0A0F9JUI7"/>
<name>A0A0F9JUI7_9ZZZZ</name>
<evidence type="ECO:0000313" key="1">
    <source>
        <dbReference type="EMBL" id="KKM02628.1"/>
    </source>
</evidence>
<protein>
    <submittedName>
        <fullName evidence="1">Uncharacterized protein</fullName>
    </submittedName>
</protein>
<accession>A0A0F9JUI7</accession>
<gene>
    <name evidence="1" type="ORF">LCGC14_1782500</name>
</gene>
<dbReference type="EMBL" id="LAZR01016879">
    <property type="protein sequence ID" value="KKM02628.1"/>
    <property type="molecule type" value="Genomic_DNA"/>
</dbReference>
<reference evidence="1" key="1">
    <citation type="journal article" date="2015" name="Nature">
        <title>Complex archaea that bridge the gap between prokaryotes and eukaryotes.</title>
        <authorList>
            <person name="Spang A."/>
            <person name="Saw J.H."/>
            <person name="Jorgensen S.L."/>
            <person name="Zaremba-Niedzwiedzka K."/>
            <person name="Martijn J."/>
            <person name="Lind A.E."/>
            <person name="van Eijk R."/>
            <person name="Schleper C."/>
            <person name="Guy L."/>
            <person name="Ettema T.J."/>
        </authorList>
    </citation>
    <scope>NUCLEOTIDE SEQUENCE</scope>
</reference>
<organism evidence="1">
    <name type="scientific">marine sediment metagenome</name>
    <dbReference type="NCBI Taxonomy" id="412755"/>
    <lineage>
        <taxon>unclassified sequences</taxon>
        <taxon>metagenomes</taxon>
        <taxon>ecological metagenomes</taxon>
    </lineage>
</organism>